<organism evidence="5 6">
    <name type="scientific">Desulfoglaeba alkanexedens ALDC</name>
    <dbReference type="NCBI Taxonomy" id="980445"/>
    <lineage>
        <taxon>Bacteria</taxon>
        <taxon>Pseudomonadati</taxon>
        <taxon>Thermodesulfobacteriota</taxon>
        <taxon>Syntrophobacteria</taxon>
        <taxon>Syntrophobacterales</taxon>
        <taxon>Syntrophobacteraceae</taxon>
        <taxon>Desulfoglaeba</taxon>
    </lineage>
</organism>
<evidence type="ECO:0000313" key="5">
    <source>
        <dbReference type="EMBL" id="QCQ22236.1"/>
    </source>
</evidence>
<dbReference type="SUPFAM" id="SSF53807">
    <property type="entry name" value="Helical backbone' metal receptor"/>
    <property type="match status" value="1"/>
</dbReference>
<keyword evidence="2" id="KW-0813">Transport</keyword>
<sequence length="302" mass="33473">MKRRDLLIFAIAVTLPWFFRAPASAEKPLVACVSVLPQKYFVERIAGNQAEVMVMVEPGAVPHTYEPTPRQMAALSKAAVYFSIGVPFEDAWLPKIRKTHPSLSVVPTDAGIAKLPMRDAYDQRHAGDGSAESRGEDHEHGVLDPHIWLSPPLVMLQARHILTGLLAVDPDGTAEYEANYKRFIVELVDLDGEIRSLLRKRNGNRFLVFHPAWGYFADAYGLEQISVEVEGKEPKASQLQDLIRGSREAGFPVIFVQPQFSARSAEVVAKAVGARLVEADPLAADWAENLRRFAIELQAALK</sequence>
<name>A0A4P8L2T6_9BACT</name>
<dbReference type="Proteomes" id="UP000298602">
    <property type="component" value="Chromosome"/>
</dbReference>
<keyword evidence="3 4" id="KW-0732">Signal</keyword>
<feature type="chain" id="PRO_5020422923" evidence="4">
    <location>
        <begin position="26"/>
        <end position="302"/>
    </location>
</feature>
<accession>A0A4P8L2T6</accession>
<comment type="similarity">
    <text evidence="1">Belongs to the bacterial solute-binding protein 9 family.</text>
</comment>
<dbReference type="Gene3D" id="3.40.50.1980">
    <property type="entry name" value="Nitrogenase molybdenum iron protein domain"/>
    <property type="match status" value="2"/>
</dbReference>
<evidence type="ECO:0000256" key="2">
    <source>
        <dbReference type="ARBA" id="ARBA00022448"/>
    </source>
</evidence>
<reference evidence="5 6" key="1">
    <citation type="submission" date="2019-05" db="EMBL/GenBank/DDBJ databases">
        <title>The Complete Genome Sequence of the n-alkane-degrading Desulfoglaeba alkanexedens ALDC reveals multiple alkylsuccinate synthase gene clusters.</title>
        <authorList>
            <person name="Callaghan A.V."/>
            <person name="Davidova I.A."/>
            <person name="Duncan K.E."/>
            <person name="Morris B."/>
            <person name="McInerney M.J."/>
        </authorList>
    </citation>
    <scope>NUCLEOTIDE SEQUENCE [LARGE SCALE GENOMIC DNA]</scope>
    <source>
        <strain evidence="5 6">ALDC</strain>
    </source>
</reference>
<proteinExistence type="inferred from homology"/>
<dbReference type="RefSeq" id="WP_137424240.1">
    <property type="nucleotide sequence ID" value="NZ_CP040098.1"/>
</dbReference>
<dbReference type="Pfam" id="PF01297">
    <property type="entry name" value="ZnuA"/>
    <property type="match status" value="1"/>
</dbReference>
<dbReference type="GO" id="GO:0046872">
    <property type="term" value="F:metal ion binding"/>
    <property type="evidence" value="ECO:0007669"/>
    <property type="project" value="InterPro"/>
</dbReference>
<dbReference type="InterPro" id="IPR050492">
    <property type="entry name" value="Bact_metal-bind_prot9"/>
</dbReference>
<dbReference type="AlphaFoldDB" id="A0A4P8L2T6"/>
<evidence type="ECO:0000313" key="6">
    <source>
        <dbReference type="Proteomes" id="UP000298602"/>
    </source>
</evidence>
<dbReference type="GO" id="GO:0030001">
    <property type="term" value="P:metal ion transport"/>
    <property type="evidence" value="ECO:0007669"/>
    <property type="project" value="InterPro"/>
</dbReference>
<reference evidence="5 6" key="2">
    <citation type="submission" date="2019-05" db="EMBL/GenBank/DDBJ databases">
        <authorList>
            <person name="Suflita J.M."/>
            <person name="Marks C.R."/>
        </authorList>
    </citation>
    <scope>NUCLEOTIDE SEQUENCE [LARGE SCALE GENOMIC DNA]</scope>
    <source>
        <strain evidence="5 6">ALDC</strain>
    </source>
</reference>
<keyword evidence="6" id="KW-1185">Reference proteome</keyword>
<feature type="signal peptide" evidence="4">
    <location>
        <begin position="1"/>
        <end position="25"/>
    </location>
</feature>
<evidence type="ECO:0000256" key="1">
    <source>
        <dbReference type="ARBA" id="ARBA00011028"/>
    </source>
</evidence>
<evidence type="ECO:0000256" key="3">
    <source>
        <dbReference type="ARBA" id="ARBA00022729"/>
    </source>
</evidence>
<gene>
    <name evidence="5" type="ORF">FDQ92_08730</name>
</gene>
<dbReference type="KEGG" id="dax:FDQ92_08730"/>
<protein>
    <submittedName>
        <fullName evidence="5">Cation ABC transporter substrate-binding protein</fullName>
    </submittedName>
</protein>
<dbReference type="EMBL" id="CP040098">
    <property type="protein sequence ID" value="QCQ22236.1"/>
    <property type="molecule type" value="Genomic_DNA"/>
</dbReference>
<dbReference type="PANTHER" id="PTHR42953">
    <property type="entry name" value="HIGH-AFFINITY ZINC UPTAKE SYSTEM PROTEIN ZNUA-RELATED"/>
    <property type="match status" value="1"/>
</dbReference>
<dbReference type="PANTHER" id="PTHR42953:SF3">
    <property type="entry name" value="HIGH-AFFINITY ZINC UPTAKE SYSTEM PROTEIN ZNUA"/>
    <property type="match status" value="1"/>
</dbReference>
<evidence type="ECO:0000256" key="4">
    <source>
        <dbReference type="SAM" id="SignalP"/>
    </source>
</evidence>
<dbReference type="OrthoDB" id="9810636at2"/>
<dbReference type="InterPro" id="IPR006127">
    <property type="entry name" value="ZnuA-like"/>
</dbReference>